<evidence type="ECO:0000259" key="2">
    <source>
        <dbReference type="Pfam" id="PF00755"/>
    </source>
</evidence>
<dbReference type="Proteomes" id="UP000054047">
    <property type="component" value="Unassembled WGS sequence"/>
</dbReference>
<protein>
    <recommendedName>
        <fullName evidence="2">Choline/carnitine acyltransferase domain-containing protein</fullName>
    </recommendedName>
</protein>
<reference evidence="3 4" key="1">
    <citation type="submission" date="2013-12" db="EMBL/GenBank/DDBJ databases">
        <title>Draft genome of the parsitic nematode Ancylostoma duodenale.</title>
        <authorList>
            <person name="Mitreva M."/>
        </authorList>
    </citation>
    <scope>NUCLEOTIDE SEQUENCE [LARGE SCALE GENOMIC DNA]</scope>
    <source>
        <strain evidence="3 4">Zhejiang</strain>
    </source>
</reference>
<keyword evidence="1" id="KW-0808">Transferase</keyword>
<name>A0A0C2D6H9_9BILA</name>
<dbReference type="Pfam" id="PF00755">
    <property type="entry name" value="Carn_acyltransf"/>
    <property type="match status" value="1"/>
</dbReference>
<accession>A0A0C2D6H9</accession>
<keyword evidence="4" id="KW-1185">Reference proteome</keyword>
<dbReference type="PANTHER" id="PTHR22589:SF67">
    <property type="entry name" value="PEROXISOMAL CARNITINE O-OCTANOYLTRANSFERASE"/>
    <property type="match status" value="1"/>
</dbReference>
<dbReference type="SUPFAM" id="SSF52777">
    <property type="entry name" value="CoA-dependent acyltransferases"/>
    <property type="match status" value="1"/>
</dbReference>
<evidence type="ECO:0000313" key="3">
    <source>
        <dbReference type="EMBL" id="KIH65228.1"/>
    </source>
</evidence>
<organism evidence="3 4">
    <name type="scientific">Ancylostoma duodenale</name>
    <dbReference type="NCBI Taxonomy" id="51022"/>
    <lineage>
        <taxon>Eukaryota</taxon>
        <taxon>Metazoa</taxon>
        <taxon>Ecdysozoa</taxon>
        <taxon>Nematoda</taxon>
        <taxon>Chromadorea</taxon>
        <taxon>Rhabditida</taxon>
        <taxon>Rhabditina</taxon>
        <taxon>Rhabditomorpha</taxon>
        <taxon>Strongyloidea</taxon>
        <taxon>Ancylostomatidae</taxon>
        <taxon>Ancylostomatinae</taxon>
        <taxon>Ancylostoma</taxon>
    </lineage>
</organism>
<dbReference type="EMBL" id="KN727644">
    <property type="protein sequence ID" value="KIH65228.1"/>
    <property type="molecule type" value="Genomic_DNA"/>
</dbReference>
<dbReference type="InterPro" id="IPR039551">
    <property type="entry name" value="Cho/carn_acyl_trans"/>
</dbReference>
<dbReference type="AlphaFoldDB" id="A0A0C2D6H9"/>
<dbReference type="PANTHER" id="PTHR22589">
    <property type="entry name" value="CARNITINE O-ACYLTRANSFERASE"/>
    <property type="match status" value="1"/>
</dbReference>
<evidence type="ECO:0000256" key="1">
    <source>
        <dbReference type="ARBA" id="ARBA00023315"/>
    </source>
</evidence>
<dbReference type="GO" id="GO:0005777">
    <property type="term" value="C:peroxisome"/>
    <property type="evidence" value="ECO:0007669"/>
    <property type="project" value="TreeGrafter"/>
</dbReference>
<evidence type="ECO:0000313" key="4">
    <source>
        <dbReference type="Proteomes" id="UP000054047"/>
    </source>
</evidence>
<keyword evidence="1" id="KW-0012">Acyltransferase</keyword>
<dbReference type="Gene3D" id="3.30.559.70">
    <property type="entry name" value="Choline/Carnitine o-acyltransferase, domain 2"/>
    <property type="match status" value="1"/>
</dbReference>
<dbReference type="InterPro" id="IPR042231">
    <property type="entry name" value="Cho/carn_acyl_trans_2"/>
</dbReference>
<proteinExistence type="predicted"/>
<dbReference type="GO" id="GO:0008458">
    <property type="term" value="F:carnitine O-octanoyltransferase activity"/>
    <property type="evidence" value="ECO:0007669"/>
    <property type="project" value="TreeGrafter"/>
</dbReference>
<feature type="domain" description="Choline/carnitine acyltransferase" evidence="2">
    <location>
        <begin position="30"/>
        <end position="98"/>
    </location>
</feature>
<dbReference type="InterPro" id="IPR000542">
    <property type="entry name" value="Carn_acyl_trans"/>
</dbReference>
<gene>
    <name evidence="3" type="ORF">ANCDUO_04449</name>
</gene>
<sequence length="106" mass="12344">MVYWELSCRGEPVTAYVFTQATSSSYSCHTRKKTKKVLSYIDRNSKDDERSVACLTTQHRDKWAKNRASLIARSRTNERHIRSIEESCFCLSLIDNTYDTVPEVQM</sequence>